<evidence type="ECO:0000313" key="2">
    <source>
        <dbReference type="EMBL" id="MBC8578150.1"/>
    </source>
</evidence>
<protein>
    <recommendedName>
        <fullName evidence="4">Copper amine oxidase N-terminal domain-containing protein</fullName>
    </recommendedName>
</protein>
<evidence type="ECO:0000313" key="3">
    <source>
        <dbReference type="Proteomes" id="UP000655830"/>
    </source>
</evidence>
<comment type="caution">
    <text evidence="2">The sequence shown here is derived from an EMBL/GenBank/DDBJ whole genome shotgun (WGS) entry which is preliminary data.</text>
</comment>
<dbReference type="AlphaFoldDB" id="A0A926I812"/>
<dbReference type="RefSeq" id="WP_249331216.1">
    <property type="nucleotide sequence ID" value="NZ_JACRSY010000002.1"/>
</dbReference>
<dbReference type="Proteomes" id="UP000655830">
    <property type="component" value="Unassembled WGS sequence"/>
</dbReference>
<sequence>MNKKLKRNVLSALLIATVVSAPLMASPIMQKITAYIYPNIEYRLDGVEILEDTQTIYYNGKNYVSVNDIVRALGKDVTFENGKVTITTPQYKESVVINEAIIKEVDVKQNQVTILPVDKADKLENYKILNVGPETKLSYEKNKPVVKISDLEEGMKVKVIQASFETASIPAQTTAYEITILQDGVEQEPVAQNITIKKATIKDVEEDDKTITILPAGKENKPENYIVLNIGQDTKLAHETIKKVVTLESLEEGMTVKVVHSPAVTKSLPPQTSAIEVIVLKENGDLTTDDKDDDFDHDAVFETEIEDAKIIEMNHGKKYMVVKNDKGTYTVKFTHKTKVEFDDADHKKPNVNSLKVGQRVDIELENGVAVEIEVQ</sequence>
<accession>A0A926I812</accession>
<feature type="chain" id="PRO_5036910732" description="Copper amine oxidase N-terminal domain-containing protein" evidence="1">
    <location>
        <begin position="26"/>
        <end position="375"/>
    </location>
</feature>
<evidence type="ECO:0008006" key="4">
    <source>
        <dbReference type="Google" id="ProtNLM"/>
    </source>
</evidence>
<keyword evidence="3" id="KW-1185">Reference proteome</keyword>
<reference evidence="2" key="1">
    <citation type="submission" date="2020-08" db="EMBL/GenBank/DDBJ databases">
        <title>Genome public.</title>
        <authorList>
            <person name="Liu C."/>
            <person name="Sun Q."/>
        </authorList>
    </citation>
    <scope>NUCLEOTIDE SEQUENCE</scope>
    <source>
        <strain evidence="2">NSJ-12</strain>
    </source>
</reference>
<gene>
    <name evidence="2" type="ORF">H8718_01165</name>
</gene>
<evidence type="ECO:0000256" key="1">
    <source>
        <dbReference type="SAM" id="SignalP"/>
    </source>
</evidence>
<feature type="signal peptide" evidence="1">
    <location>
        <begin position="1"/>
        <end position="25"/>
    </location>
</feature>
<keyword evidence="1" id="KW-0732">Signal</keyword>
<dbReference type="EMBL" id="JACRSY010000002">
    <property type="protein sequence ID" value="MBC8578150.1"/>
    <property type="molecule type" value="Genomic_DNA"/>
</dbReference>
<organism evidence="2 3">
    <name type="scientific">Zhenhengia yiwuensis</name>
    <dbReference type="NCBI Taxonomy" id="2763666"/>
    <lineage>
        <taxon>Bacteria</taxon>
        <taxon>Bacillati</taxon>
        <taxon>Bacillota</taxon>
        <taxon>Clostridia</taxon>
        <taxon>Lachnospirales</taxon>
        <taxon>Lachnospiraceae</taxon>
        <taxon>Zhenhengia</taxon>
    </lineage>
</organism>
<name>A0A926I812_9FIRM</name>
<proteinExistence type="predicted"/>